<dbReference type="PANTHER" id="PTHR43689">
    <property type="entry name" value="HYDROLASE"/>
    <property type="match status" value="1"/>
</dbReference>
<dbReference type="InterPro" id="IPR017497">
    <property type="entry name" value="BchO"/>
</dbReference>
<dbReference type="InterPro" id="IPR000639">
    <property type="entry name" value="Epox_hydrolase-like"/>
</dbReference>
<evidence type="ECO:0000313" key="3">
    <source>
        <dbReference type="Proteomes" id="UP001155128"/>
    </source>
</evidence>
<organism evidence="2 3">
    <name type="scientific">Sphingomicrobium sediminis</name>
    <dbReference type="NCBI Taxonomy" id="2950949"/>
    <lineage>
        <taxon>Bacteria</taxon>
        <taxon>Pseudomonadati</taxon>
        <taxon>Pseudomonadota</taxon>
        <taxon>Alphaproteobacteria</taxon>
        <taxon>Sphingomonadales</taxon>
        <taxon>Sphingomonadaceae</taxon>
        <taxon>Sphingomicrobium</taxon>
    </lineage>
</organism>
<sequence>MSAPLDWASDGADWPHRIASRFVKAGGIDWHVQEMGAGKTILLLHGTGASTHSWRDIAPLLAKTHRVIALDLPGHAFTDSHRVRNRSLDAMGSAIALLLEEMDVEPDLLVGHSAGAAIALQLVLAGHVDAPVVGFGPALSPFAGPAEFLFPALAKLLFVNPLVPRIFSGMTRFPGEADRFIRRATGSEIDAAGRRLYARLLGNSAHCKGALAMMADWDLAGLNRRLGEIGVPVLLVHGDRDRAVPMSAVRDACKALPDCRLEILTGLGHIAHEERPDLAAELIESALQ</sequence>
<evidence type="ECO:0000259" key="1">
    <source>
        <dbReference type="Pfam" id="PF12697"/>
    </source>
</evidence>
<dbReference type="InterPro" id="IPR000073">
    <property type="entry name" value="AB_hydrolase_1"/>
</dbReference>
<keyword evidence="3" id="KW-1185">Reference proteome</keyword>
<accession>A0A9X2EJQ1</accession>
<dbReference type="EMBL" id="JAMSHT010000001">
    <property type="protein sequence ID" value="MCM8556532.1"/>
    <property type="molecule type" value="Genomic_DNA"/>
</dbReference>
<gene>
    <name evidence="2" type="ORF">NDO55_01695</name>
</gene>
<feature type="domain" description="AB hydrolase-1" evidence="1">
    <location>
        <begin position="41"/>
        <end position="281"/>
    </location>
</feature>
<protein>
    <submittedName>
        <fullName evidence="2">Alpha/beta fold hydrolase</fullName>
    </submittedName>
</protein>
<comment type="caution">
    <text evidence="2">The sequence shown here is derived from an EMBL/GenBank/DDBJ whole genome shotgun (WGS) entry which is preliminary data.</text>
</comment>
<dbReference type="Proteomes" id="UP001155128">
    <property type="component" value="Unassembled WGS sequence"/>
</dbReference>
<keyword evidence="2" id="KW-0378">Hydrolase</keyword>
<dbReference type="NCBIfam" id="TIGR03056">
    <property type="entry name" value="bchO_mg_che_rel"/>
    <property type="match status" value="1"/>
</dbReference>
<dbReference type="PRINTS" id="PR00111">
    <property type="entry name" value="ABHYDROLASE"/>
</dbReference>
<dbReference type="PANTHER" id="PTHR43689:SF8">
    <property type="entry name" value="ALPHA_BETA-HYDROLASES SUPERFAMILY PROTEIN"/>
    <property type="match status" value="1"/>
</dbReference>
<dbReference type="AlphaFoldDB" id="A0A9X2EJQ1"/>
<dbReference type="SUPFAM" id="SSF53474">
    <property type="entry name" value="alpha/beta-Hydrolases"/>
    <property type="match status" value="1"/>
</dbReference>
<name>A0A9X2EJQ1_9SPHN</name>
<dbReference type="GO" id="GO:0016787">
    <property type="term" value="F:hydrolase activity"/>
    <property type="evidence" value="ECO:0007669"/>
    <property type="project" value="UniProtKB-KW"/>
</dbReference>
<evidence type="ECO:0000313" key="2">
    <source>
        <dbReference type="EMBL" id="MCM8556532.1"/>
    </source>
</evidence>
<dbReference type="Gene3D" id="3.40.50.1820">
    <property type="entry name" value="alpha/beta hydrolase"/>
    <property type="match status" value="1"/>
</dbReference>
<dbReference type="Pfam" id="PF12697">
    <property type="entry name" value="Abhydrolase_6"/>
    <property type="match status" value="1"/>
</dbReference>
<dbReference type="InterPro" id="IPR029058">
    <property type="entry name" value="AB_hydrolase_fold"/>
</dbReference>
<dbReference type="RefSeq" id="WP_252111818.1">
    <property type="nucleotide sequence ID" value="NZ_JAMSHT010000001.1"/>
</dbReference>
<dbReference type="PRINTS" id="PR00412">
    <property type="entry name" value="EPOXHYDRLASE"/>
</dbReference>
<proteinExistence type="predicted"/>
<reference evidence="2" key="1">
    <citation type="submission" date="2022-06" db="EMBL/GenBank/DDBJ databases">
        <title>Sphingomicrobium sedimins sp. nov., a marine bacterium isolated from tidal flat.</title>
        <authorList>
            <person name="Kim C.-H."/>
            <person name="Yoo Y."/>
            <person name="Kim J.-J."/>
        </authorList>
    </citation>
    <scope>NUCLEOTIDE SEQUENCE</scope>
    <source>
        <strain evidence="2">GRR-S6-50</strain>
    </source>
</reference>